<dbReference type="STRING" id="655353.SAMN04488056_105190"/>
<dbReference type="EC" id="3.6.1.-" evidence="10"/>
<comment type="similarity">
    <text evidence="10">Belongs to the TRAFAC class YlqF/YawG GTPase family. RsgA subfamily.</text>
</comment>
<comment type="subcellular location">
    <subcellularLocation>
        <location evidence="10">Cytoplasm</location>
    </subcellularLocation>
</comment>
<keyword evidence="15" id="KW-1185">Reference proteome</keyword>
<dbReference type="EMBL" id="FOVR01000005">
    <property type="protein sequence ID" value="SFO39790.1"/>
    <property type="molecule type" value="Genomic_DNA"/>
</dbReference>
<keyword evidence="7 10" id="KW-0862">Zinc</keyword>
<feature type="binding site" evidence="10">
    <location>
        <position position="307"/>
    </location>
    <ligand>
        <name>Zn(2+)</name>
        <dbReference type="ChEBI" id="CHEBI:29105"/>
    </ligand>
</feature>
<evidence type="ECO:0000313" key="14">
    <source>
        <dbReference type="EMBL" id="SFO39790.1"/>
    </source>
</evidence>
<protein>
    <recommendedName>
        <fullName evidence="10">Small ribosomal subunit biogenesis GTPase RsgA</fullName>
        <ecNumber evidence="10">3.6.1.-</ecNumber>
    </recommendedName>
</protein>
<keyword evidence="6 10" id="KW-0378">Hydrolase</keyword>
<dbReference type="PROSITE" id="PS50936">
    <property type="entry name" value="ENGC_GTPASE"/>
    <property type="match status" value="1"/>
</dbReference>
<keyword evidence="3 10" id="KW-0479">Metal-binding</keyword>
<evidence type="ECO:0000256" key="2">
    <source>
        <dbReference type="ARBA" id="ARBA00022517"/>
    </source>
</evidence>
<keyword evidence="9 10" id="KW-0342">GTP-binding</keyword>
<comment type="cofactor">
    <cofactor evidence="10">
        <name>Zn(2+)</name>
        <dbReference type="ChEBI" id="CHEBI:29105"/>
    </cofactor>
    <text evidence="10">Binds 1 zinc ion per subunit.</text>
</comment>
<accession>A0A1I5GV88</accession>
<dbReference type="CDD" id="cd01854">
    <property type="entry name" value="YjeQ_EngC"/>
    <property type="match status" value="1"/>
</dbReference>
<evidence type="ECO:0000256" key="8">
    <source>
        <dbReference type="ARBA" id="ARBA00022884"/>
    </source>
</evidence>
<dbReference type="GO" id="GO:0005737">
    <property type="term" value="C:cytoplasm"/>
    <property type="evidence" value="ECO:0007669"/>
    <property type="project" value="UniProtKB-SubCell"/>
</dbReference>
<feature type="binding site" evidence="10">
    <location>
        <position position="312"/>
    </location>
    <ligand>
        <name>Zn(2+)</name>
        <dbReference type="ChEBI" id="CHEBI:29105"/>
    </ligand>
</feature>
<dbReference type="OrthoDB" id="9809485at2"/>
<comment type="subunit">
    <text evidence="10">Monomer. Associates with 30S ribosomal subunit, binds 16S rRNA.</text>
</comment>
<gene>
    <name evidence="10" type="primary">rsgA</name>
    <name evidence="14" type="ORF">SAMN04488056_105190</name>
</gene>
<dbReference type="SUPFAM" id="SSF52540">
    <property type="entry name" value="P-loop containing nucleoside triphosphate hydrolases"/>
    <property type="match status" value="1"/>
</dbReference>
<feature type="binding site" evidence="10">
    <location>
        <begin position="227"/>
        <end position="235"/>
    </location>
    <ligand>
        <name>GTP</name>
        <dbReference type="ChEBI" id="CHEBI:37565"/>
    </ligand>
</feature>
<organism evidence="14 15">
    <name type="scientific">Cohaesibacter marisflavi</name>
    <dbReference type="NCBI Taxonomy" id="655353"/>
    <lineage>
        <taxon>Bacteria</taxon>
        <taxon>Pseudomonadati</taxon>
        <taxon>Pseudomonadota</taxon>
        <taxon>Alphaproteobacteria</taxon>
        <taxon>Hyphomicrobiales</taxon>
        <taxon>Cohaesibacteraceae</taxon>
    </lineage>
</organism>
<dbReference type="GO" id="GO:0019843">
    <property type="term" value="F:rRNA binding"/>
    <property type="evidence" value="ECO:0007669"/>
    <property type="project" value="UniProtKB-KW"/>
</dbReference>
<keyword evidence="1 10" id="KW-0963">Cytoplasm</keyword>
<dbReference type="RefSeq" id="WP_090072540.1">
    <property type="nucleotide sequence ID" value="NZ_FOVR01000005.1"/>
</dbReference>
<evidence type="ECO:0000256" key="10">
    <source>
        <dbReference type="HAMAP-Rule" id="MF_01820"/>
    </source>
</evidence>
<feature type="binding site" evidence="10">
    <location>
        <begin position="175"/>
        <end position="178"/>
    </location>
    <ligand>
        <name>GTP</name>
        <dbReference type="ChEBI" id="CHEBI:37565"/>
    </ligand>
</feature>
<feature type="binding site" evidence="10">
    <location>
        <position position="314"/>
    </location>
    <ligand>
        <name>Zn(2+)</name>
        <dbReference type="ChEBI" id="CHEBI:29105"/>
    </ligand>
</feature>
<name>A0A1I5GV88_9HYPH</name>
<dbReference type="InterPro" id="IPR010914">
    <property type="entry name" value="RsgA_GTPase_dom"/>
</dbReference>
<dbReference type="GO" id="GO:0042274">
    <property type="term" value="P:ribosomal small subunit biogenesis"/>
    <property type="evidence" value="ECO:0007669"/>
    <property type="project" value="UniProtKB-UniRule"/>
</dbReference>
<evidence type="ECO:0000256" key="7">
    <source>
        <dbReference type="ARBA" id="ARBA00022833"/>
    </source>
</evidence>
<evidence type="ECO:0000259" key="12">
    <source>
        <dbReference type="PROSITE" id="PS50936"/>
    </source>
</evidence>
<dbReference type="InterPro" id="IPR030378">
    <property type="entry name" value="G_CP_dom"/>
</dbReference>
<dbReference type="GO" id="GO:0003924">
    <property type="term" value="F:GTPase activity"/>
    <property type="evidence" value="ECO:0007669"/>
    <property type="project" value="UniProtKB-UniRule"/>
</dbReference>
<dbReference type="Gene3D" id="3.40.50.300">
    <property type="entry name" value="P-loop containing nucleotide triphosphate hydrolases"/>
    <property type="match status" value="1"/>
</dbReference>
<reference evidence="14 15" key="1">
    <citation type="submission" date="2016-10" db="EMBL/GenBank/DDBJ databases">
        <authorList>
            <person name="de Groot N.N."/>
        </authorList>
    </citation>
    <scope>NUCLEOTIDE SEQUENCE [LARGE SCALE GENOMIC DNA]</scope>
    <source>
        <strain evidence="14 15">CGMCC 1.9157</strain>
    </source>
</reference>
<comment type="function">
    <text evidence="10">One of several proteins that assist in the late maturation steps of the functional core of the 30S ribosomal subunit. Helps release RbfA from mature subunits. May play a role in the assembly of ribosomal proteins into the subunit. Circularly permuted GTPase that catalyzes slow GTP hydrolysis, GTPase activity is stimulated by the 30S ribosomal subunit.</text>
</comment>
<keyword evidence="8 10" id="KW-0694">RNA-binding</keyword>
<evidence type="ECO:0000256" key="11">
    <source>
        <dbReference type="SAM" id="MobiDB-lite"/>
    </source>
</evidence>
<dbReference type="Proteomes" id="UP000199236">
    <property type="component" value="Unassembled WGS sequence"/>
</dbReference>
<sequence length="385" mass="42603">MTSFDDFLKHIPAKSVDSSDKSTHPTAFDPALAAKQNWTLSELGFSSHFMSQLDMEELETLTPYRISEIQRSILVGLGEAGTRSLRTPHKVPTSAFGVGDWVLVDHTDQIARRLEPRSELKRRAAGTDVSEQLMASNVDLLFVVTSCNDDFNLARIERFLALARDADVTPVVLLTKVDLCEDAAPYIDQAKGLMDGLDVLGLNAKDPDVVGQLAPWCGKGQTIAMVGSSGVGKTTLLNAFTGRSDATQDIREDDSKGRHTTTYRSLHPTINGAWLVDTPGIRALRLHEKSTGIEQVFDDILELAGQCKFRNCRHENEPGCAIQAAIKAGELDAARLDRWRKLEAEDNRNTQSVAQSRRKSKAFGKMVKNAMKESDRFKGRDREEF</sequence>
<evidence type="ECO:0000256" key="5">
    <source>
        <dbReference type="ARBA" id="ARBA00022741"/>
    </source>
</evidence>
<dbReference type="GO" id="GO:0005525">
    <property type="term" value="F:GTP binding"/>
    <property type="evidence" value="ECO:0007669"/>
    <property type="project" value="UniProtKB-UniRule"/>
</dbReference>
<keyword evidence="2 10" id="KW-0690">Ribosome biogenesis</keyword>
<keyword evidence="4 10" id="KW-0699">rRNA-binding</keyword>
<evidence type="ECO:0000256" key="6">
    <source>
        <dbReference type="ARBA" id="ARBA00022801"/>
    </source>
</evidence>
<proteinExistence type="inferred from homology"/>
<dbReference type="Gene3D" id="1.10.40.50">
    <property type="entry name" value="Probable gtpase engc, domain 3"/>
    <property type="match status" value="1"/>
</dbReference>
<feature type="domain" description="EngC GTPase" evidence="12">
    <location>
        <begin position="136"/>
        <end position="282"/>
    </location>
</feature>
<feature type="binding site" evidence="10">
    <location>
        <position position="320"/>
    </location>
    <ligand>
        <name>Zn(2+)</name>
        <dbReference type="ChEBI" id="CHEBI:29105"/>
    </ligand>
</feature>
<dbReference type="PANTHER" id="PTHR32120">
    <property type="entry name" value="SMALL RIBOSOMAL SUBUNIT BIOGENESIS GTPASE RSGA"/>
    <property type="match status" value="1"/>
</dbReference>
<dbReference type="Pfam" id="PF03193">
    <property type="entry name" value="RsgA_GTPase"/>
    <property type="match status" value="1"/>
</dbReference>
<dbReference type="AlphaFoldDB" id="A0A1I5GV88"/>
<evidence type="ECO:0000313" key="15">
    <source>
        <dbReference type="Proteomes" id="UP000199236"/>
    </source>
</evidence>
<evidence type="ECO:0000259" key="13">
    <source>
        <dbReference type="PROSITE" id="PS51721"/>
    </source>
</evidence>
<dbReference type="PROSITE" id="PS51721">
    <property type="entry name" value="G_CP"/>
    <property type="match status" value="1"/>
</dbReference>
<feature type="region of interest" description="Disordered" evidence="11">
    <location>
        <begin position="345"/>
        <end position="385"/>
    </location>
</feature>
<dbReference type="PANTHER" id="PTHR32120:SF10">
    <property type="entry name" value="SMALL RIBOSOMAL SUBUNIT BIOGENESIS GTPASE RSGA"/>
    <property type="match status" value="1"/>
</dbReference>
<dbReference type="HAMAP" id="MF_01820">
    <property type="entry name" value="GTPase_RsgA"/>
    <property type="match status" value="1"/>
</dbReference>
<dbReference type="InterPro" id="IPR004881">
    <property type="entry name" value="Ribosome_biogen_GTPase_RsgA"/>
</dbReference>
<feature type="domain" description="CP-type G" evidence="13">
    <location>
        <begin position="130"/>
        <end position="284"/>
    </location>
</feature>
<dbReference type="GO" id="GO:0046872">
    <property type="term" value="F:metal ion binding"/>
    <property type="evidence" value="ECO:0007669"/>
    <property type="project" value="UniProtKB-KW"/>
</dbReference>
<evidence type="ECO:0000256" key="9">
    <source>
        <dbReference type="ARBA" id="ARBA00023134"/>
    </source>
</evidence>
<dbReference type="InterPro" id="IPR027417">
    <property type="entry name" value="P-loop_NTPase"/>
</dbReference>
<keyword evidence="5 10" id="KW-0547">Nucleotide-binding</keyword>
<feature type="compositionally biased region" description="Basic and acidic residues" evidence="11">
    <location>
        <begin position="370"/>
        <end position="385"/>
    </location>
</feature>
<evidence type="ECO:0000256" key="1">
    <source>
        <dbReference type="ARBA" id="ARBA00022490"/>
    </source>
</evidence>
<dbReference type="NCBIfam" id="TIGR00157">
    <property type="entry name" value="ribosome small subunit-dependent GTPase A"/>
    <property type="match status" value="1"/>
</dbReference>
<evidence type="ECO:0000256" key="3">
    <source>
        <dbReference type="ARBA" id="ARBA00022723"/>
    </source>
</evidence>
<evidence type="ECO:0000256" key="4">
    <source>
        <dbReference type="ARBA" id="ARBA00022730"/>
    </source>
</evidence>